<dbReference type="RefSeq" id="WP_380007516.1">
    <property type="nucleotide sequence ID" value="NZ_JADIKI010000022.1"/>
</dbReference>
<dbReference type="Gene3D" id="3.40.50.150">
    <property type="entry name" value="Vaccinia Virus protein VP39"/>
    <property type="match status" value="1"/>
</dbReference>
<dbReference type="GO" id="GO:0032259">
    <property type="term" value="P:methylation"/>
    <property type="evidence" value="ECO:0007669"/>
    <property type="project" value="UniProtKB-KW"/>
</dbReference>
<sequence length="254" mass="27895">MNAKSSHYQGVAAHHDKLAEHGVFGLLAPQNRGGGKSEYVTSVFDQALLPLIRERPHSSMLDFGCGTGVFCRKAAPFVEQVVGVDISGGALEVAKQVCAGLGNVTLCLTDGDHLPFPEASFDCAVEREALMYVPDAKLDAVLTEIYRVLRPGGRFLLLDQVSDDPYWQRYPGTPLQLKRSPSGFRDAAARAGFTLVGDGPVRTPRFPAIYLAWSGLVPRPLIPRLARLEVAWHRGRRHPGKRWWNALFLLTKPA</sequence>
<dbReference type="Proteomes" id="UP001620409">
    <property type="component" value="Unassembled WGS sequence"/>
</dbReference>
<organism evidence="2 3">
    <name type="scientific">Dyella humi</name>
    <dbReference type="NCBI Taxonomy" id="1770547"/>
    <lineage>
        <taxon>Bacteria</taxon>
        <taxon>Pseudomonadati</taxon>
        <taxon>Pseudomonadota</taxon>
        <taxon>Gammaproteobacteria</taxon>
        <taxon>Lysobacterales</taxon>
        <taxon>Rhodanobacteraceae</taxon>
        <taxon>Dyella</taxon>
    </lineage>
</organism>
<dbReference type="Pfam" id="PF08241">
    <property type="entry name" value="Methyltransf_11"/>
    <property type="match status" value="1"/>
</dbReference>
<dbReference type="EMBL" id="JADIKI010000022">
    <property type="protein sequence ID" value="MFK2853940.1"/>
    <property type="molecule type" value="Genomic_DNA"/>
</dbReference>
<dbReference type="InterPro" id="IPR029063">
    <property type="entry name" value="SAM-dependent_MTases_sf"/>
</dbReference>
<comment type="caution">
    <text evidence="2">The sequence shown here is derived from an EMBL/GenBank/DDBJ whole genome shotgun (WGS) entry which is preliminary data.</text>
</comment>
<dbReference type="CDD" id="cd02440">
    <property type="entry name" value="AdoMet_MTases"/>
    <property type="match status" value="1"/>
</dbReference>
<proteinExistence type="predicted"/>
<dbReference type="PANTHER" id="PTHR42912">
    <property type="entry name" value="METHYLTRANSFERASE"/>
    <property type="match status" value="1"/>
</dbReference>
<dbReference type="SUPFAM" id="SSF53335">
    <property type="entry name" value="S-adenosyl-L-methionine-dependent methyltransferases"/>
    <property type="match status" value="1"/>
</dbReference>
<protein>
    <submittedName>
        <fullName evidence="2">Methyltransferase domain-containing protein</fullName>
    </submittedName>
</protein>
<name>A0ABW8IFI4_9GAMM</name>
<dbReference type="InterPro" id="IPR050508">
    <property type="entry name" value="Methyltransf_Superfamily"/>
</dbReference>
<keyword evidence="2" id="KW-0808">Transferase</keyword>
<accession>A0ABW8IFI4</accession>
<keyword evidence="3" id="KW-1185">Reference proteome</keyword>
<evidence type="ECO:0000313" key="3">
    <source>
        <dbReference type="Proteomes" id="UP001620409"/>
    </source>
</evidence>
<reference evidence="2 3" key="1">
    <citation type="submission" date="2020-10" db="EMBL/GenBank/DDBJ databases">
        <title>Phylogeny of dyella-like bacteria.</title>
        <authorList>
            <person name="Fu J."/>
        </authorList>
    </citation>
    <scope>NUCLEOTIDE SEQUENCE [LARGE SCALE GENOMIC DNA]</scope>
    <source>
        <strain evidence="2 3">DHG40</strain>
    </source>
</reference>
<dbReference type="GO" id="GO:0008168">
    <property type="term" value="F:methyltransferase activity"/>
    <property type="evidence" value="ECO:0007669"/>
    <property type="project" value="UniProtKB-KW"/>
</dbReference>
<gene>
    <name evidence="2" type="ORF">ISP18_05005</name>
</gene>
<evidence type="ECO:0000259" key="1">
    <source>
        <dbReference type="Pfam" id="PF08241"/>
    </source>
</evidence>
<keyword evidence="2" id="KW-0489">Methyltransferase</keyword>
<evidence type="ECO:0000313" key="2">
    <source>
        <dbReference type="EMBL" id="MFK2853940.1"/>
    </source>
</evidence>
<feature type="domain" description="Methyltransferase type 11" evidence="1">
    <location>
        <begin position="61"/>
        <end position="156"/>
    </location>
</feature>
<dbReference type="InterPro" id="IPR013216">
    <property type="entry name" value="Methyltransf_11"/>
</dbReference>